<proteinExistence type="predicted"/>
<name>A0AAV9W7J7_9PEZI</name>
<gene>
    <name evidence="2" type="ORF">TWF481_009851</name>
</gene>
<keyword evidence="3" id="KW-1185">Reference proteome</keyword>
<evidence type="ECO:0000313" key="3">
    <source>
        <dbReference type="Proteomes" id="UP001370758"/>
    </source>
</evidence>
<comment type="caution">
    <text evidence="2">The sequence shown here is derived from an EMBL/GenBank/DDBJ whole genome shotgun (WGS) entry which is preliminary data.</text>
</comment>
<dbReference type="Proteomes" id="UP001370758">
    <property type="component" value="Unassembled WGS sequence"/>
</dbReference>
<evidence type="ECO:0000313" key="2">
    <source>
        <dbReference type="EMBL" id="KAK6502033.1"/>
    </source>
</evidence>
<organism evidence="2 3">
    <name type="scientific">Arthrobotrys musiformis</name>
    <dbReference type="NCBI Taxonomy" id="47236"/>
    <lineage>
        <taxon>Eukaryota</taxon>
        <taxon>Fungi</taxon>
        <taxon>Dikarya</taxon>
        <taxon>Ascomycota</taxon>
        <taxon>Pezizomycotina</taxon>
        <taxon>Orbiliomycetes</taxon>
        <taxon>Orbiliales</taxon>
        <taxon>Orbiliaceae</taxon>
        <taxon>Arthrobotrys</taxon>
    </lineage>
</organism>
<dbReference type="AlphaFoldDB" id="A0AAV9W7J7"/>
<feature type="region of interest" description="Disordered" evidence="1">
    <location>
        <begin position="409"/>
        <end position="432"/>
    </location>
</feature>
<protein>
    <submittedName>
        <fullName evidence="2">Uncharacterized protein</fullName>
    </submittedName>
</protein>
<dbReference type="EMBL" id="JAVHJL010000006">
    <property type="protein sequence ID" value="KAK6502033.1"/>
    <property type="molecule type" value="Genomic_DNA"/>
</dbReference>
<sequence length="462" mass="52288">MTSVHSQGALGLVLFSHFGSEFEVSFGDVATIKLPQSFFSSLKKDGASLLFSAKLDFKSIEGLATPLSALYKFPAITSITICLGETYQLERNLYARVLSSLAKLPYYDNIAYLSFEWKGDSISKEWSSFTDIDEVTEDPHELNSGIEVDKALMVEDRRAETIKTIHGSEWQSRCFSWKKVALKEETFLGKYVSALGLNQLALRGNINLPKGLQSFKLMVSEFEPSYCLPLLRCEAITTLFISIPFRDTYAGPVYPELNTPLELPLIKNLTVHFRSNNYFYYEEFLKELPTRFPNAISVTFRGVKYLGTFLVPLPDFPKIESLDIDLEEFYDISILEGALRDRLGVGGYPTLRTFKVSLITENIEAQMVCSISRFKSERSDKEAFGFKWEEFRYGDRSFRIIGPRNYTDGDGECNGDTGSAEFENTEDQNNSEGAISAAKTKVKKGKGKMVELAKKFRKVLRY</sequence>
<evidence type="ECO:0000256" key="1">
    <source>
        <dbReference type="SAM" id="MobiDB-lite"/>
    </source>
</evidence>
<accession>A0AAV9W7J7</accession>
<reference evidence="2 3" key="1">
    <citation type="submission" date="2023-08" db="EMBL/GenBank/DDBJ databases">
        <authorList>
            <person name="Palmer J.M."/>
        </authorList>
    </citation>
    <scope>NUCLEOTIDE SEQUENCE [LARGE SCALE GENOMIC DNA]</scope>
    <source>
        <strain evidence="2 3">TWF481</strain>
    </source>
</reference>